<dbReference type="EMBL" id="LOHS01000174">
    <property type="protein sequence ID" value="OAH09852.1"/>
    <property type="molecule type" value="Genomic_DNA"/>
</dbReference>
<dbReference type="AlphaFoldDB" id="A0A177HFW6"/>
<organism evidence="2 3">
    <name type="scientific">Streptomyces jeddahensis</name>
    <dbReference type="NCBI Taxonomy" id="1716141"/>
    <lineage>
        <taxon>Bacteria</taxon>
        <taxon>Bacillati</taxon>
        <taxon>Actinomycetota</taxon>
        <taxon>Actinomycetes</taxon>
        <taxon>Kitasatosporales</taxon>
        <taxon>Streptomycetaceae</taxon>
        <taxon>Streptomyces</taxon>
    </lineage>
</organism>
<dbReference type="PATRIC" id="fig|1716141.3.peg.7247"/>
<feature type="signal peptide" evidence="1">
    <location>
        <begin position="1"/>
        <end position="23"/>
    </location>
</feature>
<evidence type="ECO:0000313" key="3">
    <source>
        <dbReference type="Proteomes" id="UP000077381"/>
    </source>
</evidence>
<dbReference type="STRING" id="1716141.STSP_68510"/>
<sequence>MLFRHLRLWLAGAVALLTALVCAQGPASAVDGRPYTNPLKSVKGADPWLEYYDGN</sequence>
<keyword evidence="1" id="KW-0732">Signal</keyword>
<accession>A0A177HFW6</accession>
<evidence type="ECO:0000313" key="2">
    <source>
        <dbReference type="EMBL" id="OAH09852.1"/>
    </source>
</evidence>
<reference evidence="2 3" key="1">
    <citation type="submission" date="2015-12" db="EMBL/GenBank/DDBJ databases">
        <title>Genome sequence of Streptomyces sp. G25.</title>
        <authorList>
            <person name="Poehlein A."/>
            <person name="Roettig A."/>
            <person name="Hiessl S."/>
            <person name="Hauschild P."/>
            <person name="Schauer J."/>
            <person name="Madkour M.H."/>
            <person name="Al-Ansari A.M."/>
            <person name="Almakishah N.H."/>
            <person name="Steinbuechel A."/>
            <person name="Daniel R."/>
        </authorList>
    </citation>
    <scope>NUCLEOTIDE SEQUENCE [LARGE SCALE GENOMIC DNA]</scope>
    <source>
        <strain evidence="3">G25(2015)</strain>
    </source>
</reference>
<evidence type="ECO:0000256" key="1">
    <source>
        <dbReference type="SAM" id="SignalP"/>
    </source>
</evidence>
<keyword evidence="3" id="KW-1185">Reference proteome</keyword>
<feature type="chain" id="PRO_5038367313" evidence="1">
    <location>
        <begin position="24"/>
        <end position="55"/>
    </location>
</feature>
<comment type="caution">
    <text evidence="2">The sequence shown here is derived from an EMBL/GenBank/DDBJ whole genome shotgun (WGS) entry which is preliminary data.</text>
</comment>
<dbReference type="Proteomes" id="UP000077381">
    <property type="component" value="Unassembled WGS sequence"/>
</dbReference>
<proteinExistence type="predicted"/>
<protein>
    <submittedName>
        <fullName evidence="2">Uncharacterized protein</fullName>
    </submittedName>
</protein>
<gene>
    <name evidence="2" type="ORF">STSP_68510</name>
</gene>
<name>A0A177HFW6_9ACTN</name>